<evidence type="ECO:0000259" key="1">
    <source>
        <dbReference type="Pfam" id="PF00582"/>
    </source>
</evidence>
<dbReference type="InterPro" id="IPR006016">
    <property type="entry name" value="UspA"/>
</dbReference>
<gene>
    <name evidence="2" type="ORF">SAMN05660313_02292</name>
</gene>
<evidence type="ECO:0000313" key="3">
    <source>
        <dbReference type="Proteomes" id="UP000183257"/>
    </source>
</evidence>
<dbReference type="EMBL" id="FPIY01000003">
    <property type="protein sequence ID" value="SFW54320.1"/>
    <property type="molecule type" value="Genomic_DNA"/>
</dbReference>
<reference evidence="3" key="1">
    <citation type="submission" date="2016-11" db="EMBL/GenBank/DDBJ databases">
        <authorList>
            <person name="Varghese N."/>
            <person name="Submissions S."/>
        </authorList>
    </citation>
    <scope>NUCLEOTIDE SEQUENCE [LARGE SCALE GENOMIC DNA]</scope>
    <source>
        <strain evidence="3">DSM 24786</strain>
    </source>
</reference>
<dbReference type="RefSeq" id="WP_072303937.1">
    <property type="nucleotide sequence ID" value="NZ_FPIY01000003.1"/>
</dbReference>
<dbReference type="AlphaFoldDB" id="A0A1K1Q341"/>
<dbReference type="Gene3D" id="3.40.50.620">
    <property type="entry name" value="HUPs"/>
    <property type="match status" value="1"/>
</dbReference>
<dbReference type="Pfam" id="PF00582">
    <property type="entry name" value="Usp"/>
    <property type="match status" value="1"/>
</dbReference>
<dbReference type="STRING" id="76595.SAMN05660313_02292"/>
<dbReference type="Proteomes" id="UP000183257">
    <property type="component" value="Unassembled WGS sequence"/>
</dbReference>
<dbReference type="InterPro" id="IPR014729">
    <property type="entry name" value="Rossmann-like_a/b/a_fold"/>
</dbReference>
<feature type="domain" description="UspA" evidence="1">
    <location>
        <begin position="7"/>
        <end position="118"/>
    </location>
</feature>
<organism evidence="2 3">
    <name type="scientific">Cellulophaga fucicola</name>
    <dbReference type="NCBI Taxonomy" id="76595"/>
    <lineage>
        <taxon>Bacteria</taxon>
        <taxon>Pseudomonadati</taxon>
        <taxon>Bacteroidota</taxon>
        <taxon>Flavobacteriia</taxon>
        <taxon>Flavobacteriales</taxon>
        <taxon>Flavobacteriaceae</taxon>
        <taxon>Cellulophaga</taxon>
    </lineage>
</organism>
<accession>A0A1K1Q341</accession>
<dbReference type="SUPFAM" id="SSF52402">
    <property type="entry name" value="Adenine nucleotide alpha hydrolases-like"/>
    <property type="match status" value="1"/>
</dbReference>
<sequence length="257" mass="28545">MKKNKYKILVLSDLKKTTVSTLKSTVNLAKMIGGEVSFFYVKKPSDVVLRDNQLSAMRSINEQYNSTDSIISKIIKPISKATDVKIKHSFSFGNVKSEIAKQIEEQQPDIIVLGKRKPKMINVIGDHITDFVLKKYKGVIMIAANDGTVKPINSLSLGVLSENKESLNFKFTEDLIKHSQQPLTSFSVVEKGSKLKESVNSKNAIEFVFEQGDNAISNISKYLVKSNINLLCVNRATSGIRNVIDKTSVSLLLYANA</sequence>
<evidence type="ECO:0000313" key="2">
    <source>
        <dbReference type="EMBL" id="SFW54320.1"/>
    </source>
</evidence>
<protein>
    <submittedName>
        <fullName evidence="2">Nucleotide-binding universal stress protein, UspA family</fullName>
    </submittedName>
</protein>
<keyword evidence="3" id="KW-1185">Reference proteome</keyword>
<proteinExistence type="predicted"/>
<dbReference type="OrthoDB" id="1198867at2"/>
<name>A0A1K1Q341_9FLAO</name>